<dbReference type="Proteomes" id="UP001234297">
    <property type="component" value="Chromosome 9"/>
</dbReference>
<protein>
    <submittedName>
        <fullName evidence="1">Uncharacterized protein</fullName>
    </submittedName>
</protein>
<evidence type="ECO:0000313" key="1">
    <source>
        <dbReference type="EMBL" id="KAJ8620348.1"/>
    </source>
</evidence>
<name>A0ACC2KGZ3_PERAE</name>
<keyword evidence="2" id="KW-1185">Reference proteome</keyword>
<reference evidence="1 2" key="1">
    <citation type="journal article" date="2022" name="Hortic Res">
        <title>A haplotype resolved chromosomal level avocado genome allows analysis of novel avocado genes.</title>
        <authorList>
            <person name="Nath O."/>
            <person name="Fletcher S.J."/>
            <person name="Hayward A."/>
            <person name="Shaw L.M."/>
            <person name="Masouleh A.K."/>
            <person name="Furtado A."/>
            <person name="Henry R.J."/>
            <person name="Mitter N."/>
        </authorList>
    </citation>
    <scope>NUCLEOTIDE SEQUENCE [LARGE SCALE GENOMIC DNA]</scope>
    <source>
        <strain evidence="2">cv. Hass</strain>
    </source>
</reference>
<sequence>MHLRASTVNLNVIPNLISQEDICALSADTFSHNDLRSDDSEEEDEILGNDDGDEHQYEIGRQSQFHGYMGAGPTTFSQFQSSMDAGPSAYSQFHDSMGARTSAHHMEPPALEFIDVSWANQAVDSQWVQQQVQLQNTNEKLYVGAQFATKAELIYAVKMYHIEAHAQYKVTHSDPGHLILKCRKRGGCNWKLTASMPNGHDFFRIARLQPVHTCSNPIINRDYAQLDSSCVADYIKETVKTDLSITISAIIAVIKARLNFTISYKKAWLAKQMAIAQLFGDWDELYRVLPEIMDALQRSNPRTVVV</sequence>
<evidence type="ECO:0000313" key="2">
    <source>
        <dbReference type="Proteomes" id="UP001234297"/>
    </source>
</evidence>
<accession>A0ACC2KGZ3</accession>
<organism evidence="1 2">
    <name type="scientific">Persea americana</name>
    <name type="common">Avocado</name>
    <dbReference type="NCBI Taxonomy" id="3435"/>
    <lineage>
        <taxon>Eukaryota</taxon>
        <taxon>Viridiplantae</taxon>
        <taxon>Streptophyta</taxon>
        <taxon>Embryophyta</taxon>
        <taxon>Tracheophyta</taxon>
        <taxon>Spermatophyta</taxon>
        <taxon>Magnoliopsida</taxon>
        <taxon>Magnoliidae</taxon>
        <taxon>Laurales</taxon>
        <taxon>Lauraceae</taxon>
        <taxon>Persea</taxon>
    </lineage>
</organism>
<gene>
    <name evidence="1" type="ORF">MRB53_028877</name>
</gene>
<proteinExistence type="predicted"/>
<comment type="caution">
    <text evidence="1">The sequence shown here is derived from an EMBL/GenBank/DDBJ whole genome shotgun (WGS) entry which is preliminary data.</text>
</comment>
<dbReference type="EMBL" id="CM056817">
    <property type="protein sequence ID" value="KAJ8620348.1"/>
    <property type="molecule type" value="Genomic_DNA"/>
</dbReference>